<dbReference type="GeneID" id="113210901"/>
<reference evidence="14" key="1">
    <citation type="submission" date="2025-08" db="UniProtKB">
        <authorList>
            <consortium name="RefSeq"/>
        </authorList>
    </citation>
    <scope>IDENTIFICATION</scope>
    <source>
        <tissue evidence="14">Whole organism</tissue>
    </source>
</reference>
<evidence type="ECO:0000256" key="3">
    <source>
        <dbReference type="ARBA" id="ARBA00022723"/>
    </source>
</evidence>
<keyword evidence="9" id="KW-0804">Transcription</keyword>
<keyword evidence="7" id="KW-0805">Transcription regulation</keyword>
<organism evidence="13 14">
    <name type="scientific">Frankliniella occidentalis</name>
    <name type="common">Western flower thrips</name>
    <name type="synonym">Euthrips occidentalis</name>
    <dbReference type="NCBI Taxonomy" id="133901"/>
    <lineage>
        <taxon>Eukaryota</taxon>
        <taxon>Metazoa</taxon>
        <taxon>Ecdysozoa</taxon>
        <taxon>Arthropoda</taxon>
        <taxon>Hexapoda</taxon>
        <taxon>Insecta</taxon>
        <taxon>Pterygota</taxon>
        <taxon>Neoptera</taxon>
        <taxon>Paraneoptera</taxon>
        <taxon>Thysanoptera</taxon>
        <taxon>Terebrantia</taxon>
        <taxon>Thripoidea</taxon>
        <taxon>Thripidae</taxon>
        <taxon>Frankliniella</taxon>
    </lineage>
</organism>
<sequence length="159" mass="18230">MVAGIFPLATEPSVKEADLDEVGESFDLVVTGCFSPCGLQEKEDSASCLSRDEETDKMRHESGLQSNFRAHLAEYLKCAFCFKAFHSKRDLARHLRVHTGERPFKCDNCMARFARKDKLVNHMRTHTGEKPFECDVCKRRFARKDDLVVHIRIHTGQKQ</sequence>
<evidence type="ECO:0000256" key="11">
    <source>
        <dbReference type="PROSITE-ProRule" id="PRU00042"/>
    </source>
</evidence>
<dbReference type="Pfam" id="PF13894">
    <property type="entry name" value="zf-C2H2_4"/>
    <property type="match status" value="1"/>
</dbReference>
<dbReference type="KEGG" id="foc:113210901"/>
<evidence type="ECO:0000313" key="13">
    <source>
        <dbReference type="Proteomes" id="UP000504606"/>
    </source>
</evidence>
<dbReference type="AlphaFoldDB" id="A0A6J1T2J0"/>
<accession>A0A6J1T2J0</accession>
<keyword evidence="10" id="KW-0539">Nucleus</keyword>
<dbReference type="SMART" id="SM00355">
    <property type="entry name" value="ZnF_C2H2"/>
    <property type="match status" value="3"/>
</dbReference>
<dbReference type="InterPro" id="IPR013087">
    <property type="entry name" value="Znf_C2H2_type"/>
</dbReference>
<evidence type="ECO:0000259" key="12">
    <source>
        <dbReference type="PROSITE" id="PS50157"/>
    </source>
</evidence>
<proteinExistence type="inferred from homology"/>
<keyword evidence="13" id="KW-1185">Reference proteome</keyword>
<evidence type="ECO:0000256" key="1">
    <source>
        <dbReference type="ARBA" id="ARBA00004123"/>
    </source>
</evidence>
<dbReference type="GO" id="GO:0003677">
    <property type="term" value="F:DNA binding"/>
    <property type="evidence" value="ECO:0007669"/>
    <property type="project" value="UniProtKB-KW"/>
</dbReference>
<feature type="domain" description="C2H2-type" evidence="12">
    <location>
        <begin position="76"/>
        <end position="103"/>
    </location>
</feature>
<evidence type="ECO:0000256" key="4">
    <source>
        <dbReference type="ARBA" id="ARBA00022737"/>
    </source>
</evidence>
<dbReference type="PROSITE" id="PS50157">
    <property type="entry name" value="ZINC_FINGER_C2H2_2"/>
    <property type="match status" value="3"/>
</dbReference>
<dbReference type="Gene3D" id="3.30.160.60">
    <property type="entry name" value="Classic Zinc Finger"/>
    <property type="match status" value="3"/>
</dbReference>
<protein>
    <submittedName>
        <fullName evidence="14">Zinc finger protein 271-like</fullName>
    </submittedName>
</protein>
<dbReference type="OrthoDB" id="427030at2759"/>
<comment type="similarity">
    <text evidence="2">Belongs to the krueppel C2H2-type zinc-finger protein family.</text>
</comment>
<dbReference type="GO" id="GO:0005634">
    <property type="term" value="C:nucleus"/>
    <property type="evidence" value="ECO:0007669"/>
    <property type="project" value="UniProtKB-SubCell"/>
</dbReference>
<dbReference type="Proteomes" id="UP000504606">
    <property type="component" value="Unplaced"/>
</dbReference>
<feature type="domain" description="C2H2-type" evidence="12">
    <location>
        <begin position="104"/>
        <end position="131"/>
    </location>
</feature>
<dbReference type="FunFam" id="3.30.160.60:FF:001506">
    <property type="entry name" value="Zinc finger protein"/>
    <property type="match status" value="1"/>
</dbReference>
<dbReference type="FunFam" id="3.30.160.60:FF:002343">
    <property type="entry name" value="Zinc finger protein 33A"/>
    <property type="match status" value="1"/>
</dbReference>
<evidence type="ECO:0000256" key="9">
    <source>
        <dbReference type="ARBA" id="ARBA00023163"/>
    </source>
</evidence>
<keyword evidence="6" id="KW-0862">Zinc</keyword>
<comment type="subcellular location">
    <subcellularLocation>
        <location evidence="1">Nucleus</location>
    </subcellularLocation>
</comment>
<keyword evidence="5 11" id="KW-0863">Zinc-finger</keyword>
<evidence type="ECO:0000256" key="5">
    <source>
        <dbReference type="ARBA" id="ARBA00022771"/>
    </source>
</evidence>
<dbReference type="InterPro" id="IPR036236">
    <property type="entry name" value="Znf_C2H2_sf"/>
</dbReference>
<keyword evidence="4" id="KW-0677">Repeat</keyword>
<dbReference type="PROSITE" id="PS00028">
    <property type="entry name" value="ZINC_FINGER_C2H2_1"/>
    <property type="match status" value="3"/>
</dbReference>
<evidence type="ECO:0000256" key="7">
    <source>
        <dbReference type="ARBA" id="ARBA00023015"/>
    </source>
</evidence>
<dbReference type="GO" id="GO:0008270">
    <property type="term" value="F:zinc ion binding"/>
    <property type="evidence" value="ECO:0007669"/>
    <property type="project" value="UniProtKB-KW"/>
</dbReference>
<feature type="domain" description="C2H2-type" evidence="12">
    <location>
        <begin position="132"/>
        <end position="159"/>
    </location>
</feature>
<dbReference type="PANTHER" id="PTHR23235">
    <property type="entry name" value="KRUEPPEL-LIKE TRANSCRIPTION FACTOR"/>
    <property type="match status" value="1"/>
</dbReference>
<evidence type="ECO:0000256" key="2">
    <source>
        <dbReference type="ARBA" id="ARBA00006991"/>
    </source>
</evidence>
<dbReference type="Pfam" id="PF00096">
    <property type="entry name" value="zf-C2H2"/>
    <property type="match status" value="2"/>
</dbReference>
<evidence type="ECO:0000256" key="8">
    <source>
        <dbReference type="ARBA" id="ARBA00023125"/>
    </source>
</evidence>
<keyword evidence="3" id="KW-0479">Metal-binding</keyword>
<dbReference type="RefSeq" id="XP_026284876.2">
    <property type="nucleotide sequence ID" value="XM_026429091.2"/>
</dbReference>
<evidence type="ECO:0000313" key="14">
    <source>
        <dbReference type="RefSeq" id="XP_026284876.2"/>
    </source>
</evidence>
<gene>
    <name evidence="14" type="primary">LOC113210901</name>
</gene>
<dbReference type="SUPFAM" id="SSF57667">
    <property type="entry name" value="beta-beta-alpha zinc fingers"/>
    <property type="match status" value="2"/>
</dbReference>
<keyword evidence="8" id="KW-0238">DNA-binding</keyword>
<evidence type="ECO:0000256" key="6">
    <source>
        <dbReference type="ARBA" id="ARBA00022833"/>
    </source>
</evidence>
<dbReference type="GO" id="GO:0006355">
    <property type="term" value="P:regulation of DNA-templated transcription"/>
    <property type="evidence" value="ECO:0007669"/>
    <property type="project" value="UniProtKB-ARBA"/>
</dbReference>
<name>A0A6J1T2J0_FRAOC</name>
<evidence type="ECO:0000256" key="10">
    <source>
        <dbReference type="ARBA" id="ARBA00023242"/>
    </source>
</evidence>